<feature type="signal peptide" evidence="2">
    <location>
        <begin position="1"/>
        <end position="23"/>
    </location>
</feature>
<dbReference type="EMBL" id="RCZP01000013">
    <property type="protein sequence ID" value="TPG55544.1"/>
    <property type="molecule type" value="Genomic_DNA"/>
</dbReference>
<protein>
    <submittedName>
        <fullName evidence="4">CHAP domain-containing protein</fullName>
    </submittedName>
</protein>
<dbReference type="InterPro" id="IPR038765">
    <property type="entry name" value="Papain-like_cys_pep_sf"/>
</dbReference>
<feature type="domain" description="Peptidase C51" evidence="3">
    <location>
        <begin position="68"/>
        <end position="191"/>
    </location>
</feature>
<evidence type="ECO:0000256" key="1">
    <source>
        <dbReference type="SAM" id="MobiDB-lite"/>
    </source>
</evidence>
<accession>A0A502G1C6</accession>
<feature type="chain" id="PRO_5021328424" evidence="2">
    <location>
        <begin position="24"/>
        <end position="263"/>
    </location>
</feature>
<evidence type="ECO:0000313" key="4">
    <source>
        <dbReference type="EMBL" id="TPG55544.1"/>
    </source>
</evidence>
<keyword evidence="5" id="KW-1185">Reference proteome</keyword>
<proteinExistence type="predicted"/>
<keyword evidence="2" id="KW-0732">Signal</keyword>
<dbReference type="AlphaFoldDB" id="A0A502G1C6"/>
<dbReference type="Pfam" id="PF05257">
    <property type="entry name" value="CHAP"/>
    <property type="match status" value="1"/>
</dbReference>
<dbReference type="OrthoDB" id="7279151at2"/>
<sequence length="263" mass="27937">MRAKNAAAIVVTCGLVLAPQLIASAAASPSRSNTKHVSAAPSAGESDGAREAQPSRPLRTSGPKAGATRRAEERETPLATMAPRYDFAARISCVPYARMVSGIEIIGNGGTWWNNAAGLYQRGHRPEVGSVLVFRPSGGMRLGHVAVVERQVSAREITVHHANWEGPGIRKGTVTRDITVIDVSDNNDWTEVRVQIGREPGSFGRVYPTYGFVFNRPEGGAPRGPIMVRANGPMQEVAEAPAPSAHLRFINTSIGGLGIEGGR</sequence>
<organism evidence="4 5">
    <name type="scientific">Muricoccus nepalensis</name>
    <dbReference type="NCBI Taxonomy" id="1854500"/>
    <lineage>
        <taxon>Bacteria</taxon>
        <taxon>Pseudomonadati</taxon>
        <taxon>Pseudomonadota</taxon>
        <taxon>Alphaproteobacteria</taxon>
        <taxon>Acetobacterales</taxon>
        <taxon>Roseomonadaceae</taxon>
        <taxon>Muricoccus</taxon>
    </lineage>
</organism>
<dbReference type="SUPFAM" id="SSF54001">
    <property type="entry name" value="Cysteine proteinases"/>
    <property type="match status" value="1"/>
</dbReference>
<dbReference type="Gene3D" id="3.90.1720.10">
    <property type="entry name" value="endopeptidase domain like (from Nostoc punctiforme)"/>
    <property type="match status" value="1"/>
</dbReference>
<evidence type="ECO:0000259" key="3">
    <source>
        <dbReference type="PROSITE" id="PS50911"/>
    </source>
</evidence>
<dbReference type="Proteomes" id="UP000317078">
    <property type="component" value="Unassembled WGS sequence"/>
</dbReference>
<feature type="region of interest" description="Disordered" evidence="1">
    <location>
        <begin position="27"/>
        <end position="78"/>
    </location>
</feature>
<dbReference type="InterPro" id="IPR007921">
    <property type="entry name" value="CHAP_dom"/>
</dbReference>
<dbReference type="PROSITE" id="PS50911">
    <property type="entry name" value="CHAP"/>
    <property type="match status" value="1"/>
</dbReference>
<evidence type="ECO:0000313" key="5">
    <source>
        <dbReference type="Proteomes" id="UP000317078"/>
    </source>
</evidence>
<dbReference type="RefSeq" id="WP_140884472.1">
    <property type="nucleotide sequence ID" value="NZ_RCZP01000013.1"/>
</dbReference>
<reference evidence="4 5" key="1">
    <citation type="journal article" date="2019" name="Environ. Microbiol.">
        <title>Species interactions and distinct microbial communities in high Arctic permafrost affected cryosols are associated with the CH4 and CO2 gas fluxes.</title>
        <authorList>
            <person name="Altshuler I."/>
            <person name="Hamel J."/>
            <person name="Turney S."/>
            <person name="Magnuson E."/>
            <person name="Levesque R."/>
            <person name="Greer C."/>
            <person name="Whyte L.G."/>
        </authorList>
    </citation>
    <scope>NUCLEOTIDE SEQUENCE [LARGE SCALE GENOMIC DNA]</scope>
    <source>
        <strain evidence="4 5">S9.3B</strain>
    </source>
</reference>
<name>A0A502G1C6_9PROT</name>
<feature type="compositionally biased region" description="Polar residues" evidence="1">
    <location>
        <begin position="27"/>
        <end position="36"/>
    </location>
</feature>
<gene>
    <name evidence="4" type="ORF">EAH89_14780</name>
</gene>
<evidence type="ECO:0000256" key="2">
    <source>
        <dbReference type="SAM" id="SignalP"/>
    </source>
</evidence>
<comment type="caution">
    <text evidence="4">The sequence shown here is derived from an EMBL/GenBank/DDBJ whole genome shotgun (WGS) entry which is preliminary data.</text>
</comment>